<dbReference type="GO" id="GO:0042742">
    <property type="term" value="P:defense response to bacterium"/>
    <property type="evidence" value="ECO:0007669"/>
    <property type="project" value="UniProtKB-ARBA"/>
</dbReference>
<dbReference type="InterPro" id="IPR055414">
    <property type="entry name" value="LRR_R13L4/SHOC2-like"/>
</dbReference>
<dbReference type="InterPro" id="IPR041118">
    <property type="entry name" value="Rx_N"/>
</dbReference>
<dbReference type="InterPro" id="IPR058922">
    <property type="entry name" value="WHD_DRP"/>
</dbReference>
<dbReference type="InterPro" id="IPR032675">
    <property type="entry name" value="LRR_dom_sf"/>
</dbReference>
<dbReference type="Proteomes" id="UP001341281">
    <property type="component" value="Chromosome 01"/>
</dbReference>
<dbReference type="FunFam" id="1.10.10.10:FF:000322">
    <property type="entry name" value="Probable disease resistance protein At1g63360"/>
    <property type="match status" value="1"/>
</dbReference>
<evidence type="ECO:0000256" key="4">
    <source>
        <dbReference type="ARBA" id="ARBA00022741"/>
    </source>
</evidence>
<dbReference type="AlphaFoldDB" id="A0AAQ3PMJ5"/>
<dbReference type="SUPFAM" id="SSF52540">
    <property type="entry name" value="P-loop containing nucleoside triphosphate hydrolases"/>
    <property type="match status" value="1"/>
</dbReference>
<evidence type="ECO:0000256" key="6">
    <source>
        <dbReference type="ARBA" id="ARBA00023054"/>
    </source>
</evidence>
<dbReference type="GO" id="GO:0043531">
    <property type="term" value="F:ADP binding"/>
    <property type="evidence" value="ECO:0007669"/>
    <property type="project" value="InterPro"/>
</dbReference>
<dbReference type="InterPro" id="IPR002182">
    <property type="entry name" value="NB-ARC"/>
</dbReference>
<dbReference type="Gene3D" id="1.20.5.4130">
    <property type="match status" value="1"/>
</dbReference>
<dbReference type="SUPFAM" id="SSF52058">
    <property type="entry name" value="L domain-like"/>
    <property type="match status" value="1"/>
</dbReference>
<reference evidence="11 12" key="1">
    <citation type="submission" date="2024-02" db="EMBL/GenBank/DDBJ databases">
        <title>High-quality chromosome-scale genome assembly of Pensacola bahiagrass (Paspalum notatum Flugge var. saurae).</title>
        <authorList>
            <person name="Vega J.M."/>
            <person name="Podio M."/>
            <person name="Orjuela J."/>
            <person name="Siena L.A."/>
            <person name="Pessino S.C."/>
            <person name="Combes M.C."/>
            <person name="Mariac C."/>
            <person name="Albertini E."/>
            <person name="Pupilli F."/>
            <person name="Ortiz J.P.A."/>
            <person name="Leblanc O."/>
        </authorList>
    </citation>
    <scope>NUCLEOTIDE SEQUENCE [LARGE SCALE GENOMIC DNA]</scope>
    <source>
        <strain evidence="11">R1</strain>
        <tissue evidence="11">Leaf</tissue>
    </source>
</reference>
<evidence type="ECO:0000256" key="3">
    <source>
        <dbReference type="ARBA" id="ARBA00022737"/>
    </source>
</evidence>
<keyword evidence="12" id="KW-1185">Reference proteome</keyword>
<dbReference type="Pfam" id="PF00931">
    <property type="entry name" value="NB-ARC"/>
    <property type="match status" value="1"/>
</dbReference>
<dbReference type="CDD" id="cd14798">
    <property type="entry name" value="RX-CC_like"/>
    <property type="match status" value="1"/>
</dbReference>
<evidence type="ECO:0000256" key="2">
    <source>
        <dbReference type="ARBA" id="ARBA00022614"/>
    </source>
</evidence>
<evidence type="ECO:0000256" key="1">
    <source>
        <dbReference type="ARBA" id="ARBA00008894"/>
    </source>
</evidence>
<proteinExistence type="inferred from homology"/>
<feature type="domain" description="NB-ARC" evidence="7">
    <location>
        <begin position="175"/>
        <end position="347"/>
    </location>
</feature>
<keyword evidence="4" id="KW-0547">Nucleotide-binding</keyword>
<feature type="domain" description="Disease resistance R13L4/SHOC-2-like LRR" evidence="10">
    <location>
        <begin position="526"/>
        <end position="882"/>
    </location>
</feature>
<comment type="similarity">
    <text evidence="1">Belongs to the disease resistance NB-LRR family.</text>
</comment>
<dbReference type="EMBL" id="CP144745">
    <property type="protein sequence ID" value="WVZ52916.1"/>
    <property type="molecule type" value="Genomic_DNA"/>
</dbReference>
<dbReference type="Pfam" id="PF23559">
    <property type="entry name" value="WHD_DRP"/>
    <property type="match status" value="1"/>
</dbReference>
<dbReference type="InterPro" id="IPR042197">
    <property type="entry name" value="Apaf_helical"/>
</dbReference>
<keyword evidence="6" id="KW-0175">Coiled coil</keyword>
<accession>A0AAQ3PMJ5</accession>
<dbReference type="FunFam" id="3.40.50.300:FF:001091">
    <property type="entry name" value="Probable disease resistance protein At1g61300"/>
    <property type="match status" value="1"/>
</dbReference>
<keyword evidence="3" id="KW-0677">Repeat</keyword>
<dbReference type="Pfam" id="PF23598">
    <property type="entry name" value="LRR_14"/>
    <property type="match status" value="1"/>
</dbReference>
<gene>
    <name evidence="11" type="ORF">U9M48_003915</name>
</gene>
<dbReference type="InterPro" id="IPR027417">
    <property type="entry name" value="P-loop_NTPase"/>
</dbReference>
<evidence type="ECO:0000256" key="5">
    <source>
        <dbReference type="ARBA" id="ARBA00022821"/>
    </source>
</evidence>
<dbReference type="InterPro" id="IPR036388">
    <property type="entry name" value="WH-like_DNA-bd_sf"/>
</dbReference>
<dbReference type="Gene3D" id="3.40.50.300">
    <property type="entry name" value="P-loop containing nucleotide triphosphate hydrolases"/>
    <property type="match status" value="1"/>
</dbReference>
<protein>
    <submittedName>
        <fullName evidence="11">Uncharacterized protein</fullName>
    </submittedName>
</protein>
<evidence type="ECO:0000259" key="10">
    <source>
        <dbReference type="Pfam" id="PF23598"/>
    </source>
</evidence>
<dbReference type="PRINTS" id="PR00364">
    <property type="entry name" value="DISEASERSIST"/>
</dbReference>
<name>A0AAQ3PMJ5_PASNO</name>
<dbReference type="Gene3D" id="1.10.8.430">
    <property type="entry name" value="Helical domain of apoptotic protease-activating factors"/>
    <property type="match status" value="1"/>
</dbReference>
<dbReference type="GO" id="GO:0002758">
    <property type="term" value="P:innate immune response-activating signaling pathway"/>
    <property type="evidence" value="ECO:0007669"/>
    <property type="project" value="UniProtKB-ARBA"/>
</dbReference>
<dbReference type="Pfam" id="PF18052">
    <property type="entry name" value="Rx_N"/>
    <property type="match status" value="1"/>
</dbReference>
<dbReference type="PANTHER" id="PTHR23155">
    <property type="entry name" value="DISEASE RESISTANCE PROTEIN RP"/>
    <property type="match status" value="1"/>
</dbReference>
<evidence type="ECO:0000259" key="8">
    <source>
        <dbReference type="Pfam" id="PF18052"/>
    </source>
</evidence>
<keyword evidence="2" id="KW-0433">Leucine-rich repeat</keyword>
<feature type="domain" description="Disease resistance N-terminal" evidence="8">
    <location>
        <begin position="7"/>
        <end position="99"/>
    </location>
</feature>
<sequence>MELAVSALGSLLPKLGTLLSDEYKLQKGVRGEIKFLQAEMESMQAALNKVSKLPAHQIEDGDKIWARNLKELCYDIEDSVDTFMVRIDAPAATTKPHSFRRFFDRTISLLTKAKNRHRIADDIEDIKRRIKEVAERRDRNKFEATVAQPDAVPIDPRVRACFEDAAKLVGTDGPAEKISNTLTKGKGAEKQKLMVVSIVGVGGLGKTTIANLVYERLGGQFDCKAFVSVSLKPNMKQILSSILRQVSKDKCTNSGEKDVDELIRNIREFLGDKRYFVVIDDVWDEEAWKTIKCAFPDKNVGSRVIVTTRKVDVAKFSSTCADVVELDPLSGEDSRRLFCKRVFDQDDGIYSELEEVTEKILRKCGGVPLAIITIASLLASLPNKTKYEWYGVYKSMGSGLHKDKSLVNMREILYLSYCDLPSYLKPCLLYLSTFPEDYEIQRHDLVRLWVAEGFVDEKQGGNLYALGERYLNELVNRNMIQLTKYNVYGPCHILPACNIRRLSLQDSKVDSKEEKIVTPATLSTSHVRSLVAFDDAVQWMPPLSRFSALRVFALKTDSSMNIHAKDLASLHHLRYLEIRGQLEKELLEGIGNLKLLKTLNLWGSNIVEVPTSILQLQQLENLLVDDEVQLPDGIGNLSSLQVLSTLNVQKSLNSPTELGNLTQLRVLRIYGLGENLSEVNTFFKSLSNLGNLTTLDLNGGPGNHSLDCTSAEWRGPSHLQIFDGCGLTISQVPRWFSSLLELTYLEIRVEQFGQEDLKLLGALPVLRSLDIVIYSAGTTEERLLVGADQPFRSLAEFKFLHRSRCWLVFSQGAMPKVQRLELRFTVPKQKGVCGLDTGLENLASLRHVDVTVDWEGACGVEVEDVETTIRDAIEMHPNHPSLDLKI</sequence>
<dbReference type="InterPro" id="IPR038005">
    <property type="entry name" value="RX-like_CC"/>
</dbReference>
<dbReference type="Gene3D" id="3.80.10.10">
    <property type="entry name" value="Ribonuclease Inhibitor"/>
    <property type="match status" value="2"/>
</dbReference>
<evidence type="ECO:0000313" key="11">
    <source>
        <dbReference type="EMBL" id="WVZ52916.1"/>
    </source>
</evidence>
<evidence type="ECO:0000259" key="7">
    <source>
        <dbReference type="Pfam" id="PF00931"/>
    </source>
</evidence>
<evidence type="ECO:0000313" key="12">
    <source>
        <dbReference type="Proteomes" id="UP001341281"/>
    </source>
</evidence>
<evidence type="ECO:0000259" key="9">
    <source>
        <dbReference type="Pfam" id="PF23559"/>
    </source>
</evidence>
<dbReference type="Gene3D" id="1.10.10.10">
    <property type="entry name" value="Winged helix-like DNA-binding domain superfamily/Winged helix DNA-binding domain"/>
    <property type="match status" value="1"/>
</dbReference>
<dbReference type="PANTHER" id="PTHR23155:SF1137">
    <property type="entry name" value="OS08G0387700 PROTEIN"/>
    <property type="match status" value="1"/>
</dbReference>
<dbReference type="GO" id="GO:0009626">
    <property type="term" value="P:plant-type hypersensitive response"/>
    <property type="evidence" value="ECO:0007669"/>
    <property type="project" value="UniProtKB-ARBA"/>
</dbReference>
<keyword evidence="5" id="KW-0611">Plant defense</keyword>
<dbReference type="InterPro" id="IPR044974">
    <property type="entry name" value="Disease_R_plants"/>
</dbReference>
<feature type="domain" description="Disease resistance protein winged helix" evidence="9">
    <location>
        <begin position="434"/>
        <end position="484"/>
    </location>
</feature>
<organism evidence="11 12">
    <name type="scientific">Paspalum notatum var. saurae</name>
    <dbReference type="NCBI Taxonomy" id="547442"/>
    <lineage>
        <taxon>Eukaryota</taxon>
        <taxon>Viridiplantae</taxon>
        <taxon>Streptophyta</taxon>
        <taxon>Embryophyta</taxon>
        <taxon>Tracheophyta</taxon>
        <taxon>Spermatophyta</taxon>
        <taxon>Magnoliopsida</taxon>
        <taxon>Liliopsida</taxon>
        <taxon>Poales</taxon>
        <taxon>Poaceae</taxon>
        <taxon>PACMAD clade</taxon>
        <taxon>Panicoideae</taxon>
        <taxon>Andropogonodae</taxon>
        <taxon>Paspaleae</taxon>
        <taxon>Paspalinae</taxon>
        <taxon>Paspalum</taxon>
    </lineage>
</organism>